<dbReference type="Proteomes" id="UP000031971">
    <property type="component" value="Unassembled WGS sequence"/>
</dbReference>
<accession>A0A0C2UGP0</accession>
<proteinExistence type="predicted"/>
<protein>
    <submittedName>
        <fullName evidence="2">Uncharacterized protein</fullName>
    </submittedName>
</protein>
<evidence type="ECO:0000313" key="2">
    <source>
        <dbReference type="EMBL" id="KIM00728.1"/>
    </source>
</evidence>
<organism evidence="2 3">
    <name type="scientific">Paramagnetospirillum magnetotacticum MS-1</name>
    <dbReference type="NCBI Taxonomy" id="272627"/>
    <lineage>
        <taxon>Bacteria</taxon>
        <taxon>Pseudomonadati</taxon>
        <taxon>Pseudomonadota</taxon>
        <taxon>Alphaproteobacteria</taxon>
        <taxon>Rhodospirillales</taxon>
        <taxon>Magnetospirillaceae</taxon>
        <taxon>Paramagnetospirillum</taxon>
    </lineage>
</organism>
<evidence type="ECO:0000313" key="3">
    <source>
        <dbReference type="Proteomes" id="UP000031971"/>
    </source>
</evidence>
<keyword evidence="3" id="KW-1185">Reference proteome</keyword>
<comment type="caution">
    <text evidence="2">The sequence shown here is derived from an EMBL/GenBank/DDBJ whole genome shotgun (WGS) entry which is preliminary data.</text>
</comment>
<reference evidence="2 3" key="1">
    <citation type="submission" date="2015-01" db="EMBL/GenBank/DDBJ databases">
        <title>Genome Sequence of Magnetospirillum magnetotacticum Strain MS-1.</title>
        <authorList>
            <person name="Marinov G.K."/>
            <person name="Smalley M.D."/>
            <person name="DeSalvo G."/>
        </authorList>
    </citation>
    <scope>NUCLEOTIDE SEQUENCE [LARGE SCALE GENOMIC DNA]</scope>
    <source>
        <strain evidence="2 3">MS-1</strain>
    </source>
</reference>
<sequence length="61" mass="6949">MARKVAAMRYTGLTVADDIKVSPTDIAREFMKMTGQRLDPDTVSRRIVRLLKAKKDMPRKA</sequence>
<gene>
    <name evidence="2" type="ORF">CCC_01722</name>
    <name evidence="1" type="ORF">CCC_03113</name>
</gene>
<dbReference type="AlphaFoldDB" id="A0A0C2UGP0"/>
<dbReference type="EMBL" id="JXSL01000009">
    <property type="protein sequence ID" value="KIM00511.1"/>
    <property type="molecule type" value="Genomic_DNA"/>
</dbReference>
<evidence type="ECO:0000313" key="1">
    <source>
        <dbReference type="EMBL" id="KIM00511.1"/>
    </source>
</evidence>
<dbReference type="EMBL" id="JXSL01000005">
    <property type="protein sequence ID" value="KIM00728.1"/>
    <property type="molecule type" value="Genomic_DNA"/>
</dbReference>
<name>A0A0C2UGP0_PARME</name>